<dbReference type="EMBL" id="RJKN01000001">
    <property type="protein sequence ID" value="ROP45682.1"/>
    <property type="molecule type" value="Genomic_DNA"/>
</dbReference>
<protein>
    <submittedName>
        <fullName evidence="11">Amino acid ABC transporter membrane protein 1 (PAAT family)</fullName>
    </submittedName>
</protein>
<evidence type="ECO:0000256" key="7">
    <source>
        <dbReference type="ARBA" id="ARBA00022989"/>
    </source>
</evidence>
<dbReference type="InParanoid" id="A0A3N1HTG4"/>
<evidence type="ECO:0000256" key="3">
    <source>
        <dbReference type="ARBA" id="ARBA00022448"/>
    </source>
</evidence>
<feature type="transmembrane region" description="Helical" evidence="9">
    <location>
        <begin position="187"/>
        <end position="213"/>
    </location>
</feature>
<dbReference type="RefSeq" id="WP_123378406.1">
    <property type="nucleotide sequence ID" value="NZ_RJKN01000001.1"/>
</dbReference>
<dbReference type="InterPro" id="IPR010065">
    <property type="entry name" value="AA_ABC_transptr_permease_3TM"/>
</dbReference>
<dbReference type="Gene3D" id="1.10.3720.10">
    <property type="entry name" value="MetI-like"/>
    <property type="match status" value="1"/>
</dbReference>
<name>A0A3N1HTG4_9ACTN</name>
<dbReference type="InterPro" id="IPR043429">
    <property type="entry name" value="ArtM/GltK/GlnP/TcyL/YhdX-like"/>
</dbReference>
<keyword evidence="6" id="KW-0029">Amino-acid transport</keyword>
<keyword evidence="4" id="KW-1003">Cell membrane</keyword>
<accession>A0A3N1HTG4</accession>
<dbReference type="Proteomes" id="UP000276232">
    <property type="component" value="Unassembled WGS sequence"/>
</dbReference>
<proteinExistence type="inferred from homology"/>
<keyword evidence="12" id="KW-1185">Reference proteome</keyword>
<feature type="transmembrane region" description="Helical" evidence="9">
    <location>
        <begin position="20"/>
        <end position="42"/>
    </location>
</feature>
<evidence type="ECO:0000256" key="2">
    <source>
        <dbReference type="ARBA" id="ARBA00010072"/>
    </source>
</evidence>
<dbReference type="GO" id="GO:0043190">
    <property type="term" value="C:ATP-binding cassette (ABC) transporter complex"/>
    <property type="evidence" value="ECO:0007669"/>
    <property type="project" value="InterPro"/>
</dbReference>
<feature type="domain" description="ABC transmembrane type-1" evidence="10">
    <location>
        <begin position="15"/>
        <end position="210"/>
    </location>
</feature>
<dbReference type="OrthoDB" id="3181282at2"/>
<organism evidence="11 12">
    <name type="scientific">Pseudokineococcus lusitanus</name>
    <dbReference type="NCBI Taxonomy" id="763993"/>
    <lineage>
        <taxon>Bacteria</taxon>
        <taxon>Bacillati</taxon>
        <taxon>Actinomycetota</taxon>
        <taxon>Actinomycetes</taxon>
        <taxon>Kineosporiales</taxon>
        <taxon>Kineosporiaceae</taxon>
        <taxon>Pseudokineococcus</taxon>
    </lineage>
</organism>
<dbReference type="SUPFAM" id="SSF161098">
    <property type="entry name" value="MetI-like"/>
    <property type="match status" value="1"/>
</dbReference>
<dbReference type="GO" id="GO:0006865">
    <property type="term" value="P:amino acid transport"/>
    <property type="evidence" value="ECO:0007669"/>
    <property type="project" value="UniProtKB-KW"/>
</dbReference>
<gene>
    <name evidence="11" type="ORF">EDC03_0287</name>
</gene>
<evidence type="ECO:0000256" key="6">
    <source>
        <dbReference type="ARBA" id="ARBA00022970"/>
    </source>
</evidence>
<dbReference type="PANTHER" id="PTHR30614">
    <property type="entry name" value="MEMBRANE COMPONENT OF AMINO ACID ABC TRANSPORTER"/>
    <property type="match status" value="1"/>
</dbReference>
<evidence type="ECO:0000256" key="8">
    <source>
        <dbReference type="ARBA" id="ARBA00023136"/>
    </source>
</evidence>
<dbReference type="GO" id="GO:0022857">
    <property type="term" value="F:transmembrane transporter activity"/>
    <property type="evidence" value="ECO:0007669"/>
    <property type="project" value="InterPro"/>
</dbReference>
<evidence type="ECO:0000313" key="12">
    <source>
        <dbReference type="Proteomes" id="UP000276232"/>
    </source>
</evidence>
<comment type="similarity">
    <text evidence="2">Belongs to the binding-protein-dependent transport system permease family. HisMQ subfamily.</text>
</comment>
<dbReference type="NCBIfam" id="TIGR01726">
    <property type="entry name" value="HEQRo_perm_3TM"/>
    <property type="match status" value="1"/>
</dbReference>
<evidence type="ECO:0000256" key="9">
    <source>
        <dbReference type="RuleBase" id="RU363032"/>
    </source>
</evidence>
<evidence type="ECO:0000256" key="4">
    <source>
        <dbReference type="ARBA" id="ARBA00022475"/>
    </source>
</evidence>
<dbReference type="CDD" id="cd06261">
    <property type="entry name" value="TM_PBP2"/>
    <property type="match status" value="1"/>
</dbReference>
<dbReference type="Pfam" id="PF00528">
    <property type="entry name" value="BPD_transp_1"/>
    <property type="match status" value="1"/>
</dbReference>
<evidence type="ECO:0000256" key="5">
    <source>
        <dbReference type="ARBA" id="ARBA00022692"/>
    </source>
</evidence>
<evidence type="ECO:0000256" key="1">
    <source>
        <dbReference type="ARBA" id="ARBA00004651"/>
    </source>
</evidence>
<comment type="caution">
    <text evidence="11">The sequence shown here is derived from an EMBL/GenBank/DDBJ whole genome shotgun (WGS) entry which is preliminary data.</text>
</comment>
<dbReference type="PANTHER" id="PTHR30614:SF37">
    <property type="entry name" value="AMINO-ACID ABC TRANSPORTER PERMEASE PROTEIN YHDX-RELATED"/>
    <property type="match status" value="1"/>
</dbReference>
<keyword evidence="8 9" id="KW-0472">Membrane</keyword>
<reference evidence="11 12" key="1">
    <citation type="journal article" date="2015" name="Stand. Genomic Sci.">
        <title>Genomic Encyclopedia of Bacterial and Archaeal Type Strains, Phase III: the genomes of soil and plant-associated and newly described type strains.</title>
        <authorList>
            <person name="Whitman W.B."/>
            <person name="Woyke T."/>
            <person name="Klenk H.P."/>
            <person name="Zhou Y."/>
            <person name="Lilburn T.G."/>
            <person name="Beck B.J."/>
            <person name="De Vos P."/>
            <person name="Vandamme P."/>
            <person name="Eisen J.A."/>
            <person name="Garrity G."/>
            <person name="Hugenholtz P."/>
            <person name="Kyrpides N.C."/>
        </authorList>
    </citation>
    <scope>NUCLEOTIDE SEQUENCE [LARGE SCALE GENOMIC DNA]</scope>
    <source>
        <strain evidence="11 12">CECT 7306</strain>
    </source>
</reference>
<keyword evidence="3 9" id="KW-0813">Transport</keyword>
<dbReference type="AlphaFoldDB" id="A0A3N1HTG4"/>
<dbReference type="InterPro" id="IPR035906">
    <property type="entry name" value="MetI-like_sf"/>
</dbReference>
<comment type="subcellular location">
    <subcellularLocation>
        <location evidence="1 9">Cell membrane</location>
        <topology evidence="1 9">Multi-pass membrane protein</topology>
    </subcellularLocation>
</comment>
<evidence type="ECO:0000259" key="10">
    <source>
        <dbReference type="PROSITE" id="PS50928"/>
    </source>
</evidence>
<keyword evidence="5 9" id="KW-0812">Transmembrane</keyword>
<keyword evidence="7 9" id="KW-1133">Transmembrane helix</keyword>
<evidence type="ECO:0000313" key="11">
    <source>
        <dbReference type="EMBL" id="ROP45682.1"/>
    </source>
</evidence>
<dbReference type="PROSITE" id="PS50928">
    <property type="entry name" value="ABC_TM1"/>
    <property type="match status" value="1"/>
</dbReference>
<dbReference type="InterPro" id="IPR000515">
    <property type="entry name" value="MetI-like"/>
</dbReference>
<sequence length="221" mass="22815">MDAVLDNLGLFASGLAGTVTLFVWSAVASLVLGVVLAVMRVAPSPAVRAFGTAYVLTVRNTPLTVVFALIVFGGPILGLSVGGSVDLQYRVLAVLALSLYTASFVCEALRGGIATIPVGQAEAARSLGLTFPQTLRHVVLPQAGRTVVPPLGSVLIAMAKNTSIASAFNNTELISAMRTGIENRGDAVIAILVATAVAYLLVTLTLSLVFALVEKKVAIVR</sequence>
<feature type="transmembrane region" description="Helical" evidence="9">
    <location>
        <begin position="63"/>
        <end position="81"/>
    </location>
</feature>